<evidence type="ECO:0000313" key="7">
    <source>
        <dbReference type="EMBL" id="MFC4586159.1"/>
    </source>
</evidence>
<evidence type="ECO:0000256" key="3">
    <source>
        <dbReference type="ARBA" id="ARBA00023163"/>
    </source>
</evidence>
<evidence type="ECO:0000259" key="5">
    <source>
        <dbReference type="PROSITE" id="PS50043"/>
    </source>
</evidence>
<comment type="caution">
    <text evidence="4">Lacks conserved residue(s) required for the propagation of feature annotation.</text>
</comment>
<feature type="domain" description="HTH luxR-type" evidence="5">
    <location>
        <begin position="147"/>
        <end position="212"/>
    </location>
</feature>
<dbReference type="RefSeq" id="WP_262841593.1">
    <property type="nucleotide sequence ID" value="NZ_JANZYP010000006.1"/>
</dbReference>
<keyword evidence="2" id="KW-0238">DNA-binding</keyword>
<evidence type="ECO:0000313" key="8">
    <source>
        <dbReference type="Proteomes" id="UP001595891"/>
    </source>
</evidence>
<reference evidence="8" key="1">
    <citation type="journal article" date="2019" name="Int. J. Syst. Evol. Microbiol.">
        <title>The Global Catalogue of Microorganisms (GCM) 10K type strain sequencing project: providing services to taxonomists for standard genome sequencing and annotation.</title>
        <authorList>
            <consortium name="The Broad Institute Genomics Platform"/>
            <consortium name="The Broad Institute Genome Sequencing Center for Infectious Disease"/>
            <person name="Wu L."/>
            <person name="Ma J."/>
        </authorList>
    </citation>
    <scope>NUCLEOTIDE SEQUENCE [LARGE SCALE GENOMIC DNA]</scope>
    <source>
        <strain evidence="8">CCUG 49560</strain>
    </source>
</reference>
<dbReference type="PROSITE" id="PS00622">
    <property type="entry name" value="HTH_LUXR_1"/>
    <property type="match status" value="1"/>
</dbReference>
<dbReference type="PRINTS" id="PR00038">
    <property type="entry name" value="HTHLUXR"/>
</dbReference>
<keyword evidence="8" id="KW-1185">Reference proteome</keyword>
<keyword evidence="3" id="KW-0804">Transcription</keyword>
<accession>A0ABV9EAZ5</accession>
<evidence type="ECO:0000256" key="2">
    <source>
        <dbReference type="ARBA" id="ARBA00023125"/>
    </source>
</evidence>
<dbReference type="Proteomes" id="UP001595891">
    <property type="component" value="Unassembled WGS sequence"/>
</dbReference>
<evidence type="ECO:0000256" key="4">
    <source>
        <dbReference type="PROSITE-ProRule" id="PRU00169"/>
    </source>
</evidence>
<dbReference type="SMART" id="SM00421">
    <property type="entry name" value="HTH_LUXR"/>
    <property type="match status" value="1"/>
</dbReference>
<name>A0ABV9EAZ5_9ACTN</name>
<dbReference type="InterPro" id="IPR011006">
    <property type="entry name" value="CheY-like_superfamily"/>
</dbReference>
<sequence length="227" mass="23977">MPAVRVVVGEPDRAVRARLRSVLHVGTGVCVVGEASGTHRLTDLVVRRRPRVAVVNAALRQAAGAEFAPIVAALARNRTQVLLVSETPDEELLGRALREGVGGFLHRESLSEEIVHAIRTVAAGHTFISGSMITRLRDRVAAVVTGVDHELAALTRREAEVLTLVATGLSNAGIAEKLGIGTGTVRSHLARILTKLQATNRAHAVGIAYESGYITSASPHPRAPGRA</sequence>
<organism evidence="7 8">
    <name type="scientific">Sphaerisporangium corydalis</name>
    <dbReference type="NCBI Taxonomy" id="1441875"/>
    <lineage>
        <taxon>Bacteria</taxon>
        <taxon>Bacillati</taxon>
        <taxon>Actinomycetota</taxon>
        <taxon>Actinomycetes</taxon>
        <taxon>Streptosporangiales</taxon>
        <taxon>Streptosporangiaceae</taxon>
        <taxon>Sphaerisporangium</taxon>
    </lineage>
</organism>
<proteinExistence type="predicted"/>
<comment type="caution">
    <text evidence="7">The sequence shown here is derived from an EMBL/GenBank/DDBJ whole genome shotgun (WGS) entry which is preliminary data.</text>
</comment>
<dbReference type="EMBL" id="JBHSFN010000004">
    <property type="protein sequence ID" value="MFC4586159.1"/>
    <property type="molecule type" value="Genomic_DNA"/>
</dbReference>
<dbReference type="InterPro" id="IPR000792">
    <property type="entry name" value="Tscrpt_reg_LuxR_C"/>
</dbReference>
<evidence type="ECO:0000256" key="1">
    <source>
        <dbReference type="ARBA" id="ARBA00023015"/>
    </source>
</evidence>
<dbReference type="CDD" id="cd06170">
    <property type="entry name" value="LuxR_C_like"/>
    <property type="match status" value="1"/>
</dbReference>
<keyword evidence="1" id="KW-0805">Transcription regulation</keyword>
<dbReference type="Pfam" id="PF00196">
    <property type="entry name" value="GerE"/>
    <property type="match status" value="1"/>
</dbReference>
<dbReference type="PROSITE" id="PS50110">
    <property type="entry name" value="RESPONSE_REGULATORY"/>
    <property type="match status" value="1"/>
</dbReference>
<dbReference type="InterPro" id="IPR039420">
    <property type="entry name" value="WalR-like"/>
</dbReference>
<protein>
    <submittedName>
        <fullName evidence="7">LuxR C-terminal-related transcriptional regulator</fullName>
    </submittedName>
</protein>
<dbReference type="PANTHER" id="PTHR43214:SF24">
    <property type="entry name" value="TRANSCRIPTIONAL REGULATORY PROTEIN NARL-RELATED"/>
    <property type="match status" value="1"/>
</dbReference>
<dbReference type="InterPro" id="IPR001789">
    <property type="entry name" value="Sig_transdc_resp-reg_receiver"/>
</dbReference>
<dbReference type="InterPro" id="IPR016032">
    <property type="entry name" value="Sig_transdc_resp-reg_C-effctor"/>
</dbReference>
<feature type="domain" description="Response regulatory" evidence="6">
    <location>
        <begin position="5"/>
        <end position="122"/>
    </location>
</feature>
<dbReference type="PANTHER" id="PTHR43214">
    <property type="entry name" value="TWO-COMPONENT RESPONSE REGULATOR"/>
    <property type="match status" value="1"/>
</dbReference>
<gene>
    <name evidence="7" type="ORF">ACFO8L_08750</name>
</gene>
<evidence type="ECO:0000259" key="6">
    <source>
        <dbReference type="PROSITE" id="PS50110"/>
    </source>
</evidence>
<dbReference type="Gene3D" id="3.40.50.2300">
    <property type="match status" value="1"/>
</dbReference>
<dbReference type="SUPFAM" id="SSF52172">
    <property type="entry name" value="CheY-like"/>
    <property type="match status" value="1"/>
</dbReference>
<dbReference type="SUPFAM" id="SSF46894">
    <property type="entry name" value="C-terminal effector domain of the bipartite response regulators"/>
    <property type="match status" value="1"/>
</dbReference>
<dbReference type="PROSITE" id="PS50043">
    <property type="entry name" value="HTH_LUXR_2"/>
    <property type="match status" value="1"/>
</dbReference>